<evidence type="ECO:0000313" key="3">
    <source>
        <dbReference type="EMBL" id="CAL1674588.1"/>
    </source>
</evidence>
<keyword evidence="2" id="KW-1133">Transmembrane helix</keyword>
<feature type="transmembrane region" description="Helical" evidence="2">
    <location>
        <begin position="135"/>
        <end position="157"/>
    </location>
</feature>
<feature type="region of interest" description="Disordered" evidence="1">
    <location>
        <begin position="175"/>
        <end position="215"/>
    </location>
</feature>
<sequence length="215" mass="24497">MVTHKVCCIGVSLAARIIGAYTMSISILMINVLVSNFFSRKEDEEFFEFIKTWAILGINWMQAFKYTHLQKKGQIAMVCFLIYIVLFLMAGAYLAFGSILRRHKCAVPWMYLQMINIIDQTVALSGHIIHDRRNIILTKSVACSIYLILSAYLSMVVQAARKQWYEEQQNHVEYEPRISDPPASSTTGSGLKSPSFLSQNFSMFESPRPPTILPK</sequence>
<accession>A0AAV2N400</accession>
<evidence type="ECO:0000313" key="4">
    <source>
        <dbReference type="Proteomes" id="UP001497644"/>
    </source>
</evidence>
<dbReference type="Proteomes" id="UP001497644">
    <property type="component" value="Chromosome 10"/>
</dbReference>
<dbReference type="AlphaFoldDB" id="A0AAV2N400"/>
<evidence type="ECO:0000256" key="2">
    <source>
        <dbReference type="SAM" id="Phobius"/>
    </source>
</evidence>
<proteinExistence type="predicted"/>
<gene>
    <name evidence="3" type="ORF">LPLAT_LOCUS1170</name>
</gene>
<feature type="compositionally biased region" description="Polar residues" evidence="1">
    <location>
        <begin position="182"/>
        <end position="203"/>
    </location>
</feature>
<protein>
    <submittedName>
        <fullName evidence="3">Uncharacterized protein</fullName>
    </submittedName>
</protein>
<keyword evidence="2" id="KW-0472">Membrane</keyword>
<name>A0AAV2N400_9HYME</name>
<feature type="transmembrane region" description="Helical" evidence="2">
    <location>
        <begin position="13"/>
        <end position="34"/>
    </location>
</feature>
<dbReference type="EMBL" id="OZ034833">
    <property type="protein sequence ID" value="CAL1674588.1"/>
    <property type="molecule type" value="Genomic_DNA"/>
</dbReference>
<feature type="transmembrane region" description="Helical" evidence="2">
    <location>
        <begin position="75"/>
        <end position="96"/>
    </location>
</feature>
<keyword evidence="2" id="KW-0812">Transmembrane</keyword>
<keyword evidence="4" id="KW-1185">Reference proteome</keyword>
<organism evidence="3 4">
    <name type="scientific">Lasius platythorax</name>
    <dbReference type="NCBI Taxonomy" id="488582"/>
    <lineage>
        <taxon>Eukaryota</taxon>
        <taxon>Metazoa</taxon>
        <taxon>Ecdysozoa</taxon>
        <taxon>Arthropoda</taxon>
        <taxon>Hexapoda</taxon>
        <taxon>Insecta</taxon>
        <taxon>Pterygota</taxon>
        <taxon>Neoptera</taxon>
        <taxon>Endopterygota</taxon>
        <taxon>Hymenoptera</taxon>
        <taxon>Apocrita</taxon>
        <taxon>Aculeata</taxon>
        <taxon>Formicoidea</taxon>
        <taxon>Formicidae</taxon>
        <taxon>Formicinae</taxon>
        <taxon>Lasius</taxon>
        <taxon>Lasius</taxon>
    </lineage>
</organism>
<evidence type="ECO:0000256" key="1">
    <source>
        <dbReference type="SAM" id="MobiDB-lite"/>
    </source>
</evidence>
<reference evidence="3" key="1">
    <citation type="submission" date="2024-04" db="EMBL/GenBank/DDBJ databases">
        <authorList>
            <consortium name="Molecular Ecology Group"/>
        </authorList>
    </citation>
    <scope>NUCLEOTIDE SEQUENCE</scope>
</reference>